<dbReference type="InterPro" id="IPR036961">
    <property type="entry name" value="Kinesin_motor_dom_sf"/>
</dbReference>
<evidence type="ECO:0000256" key="10">
    <source>
        <dbReference type="PROSITE-ProRule" id="PRU00283"/>
    </source>
</evidence>
<dbReference type="OrthoDB" id="2403182at2759"/>
<evidence type="ECO:0000256" key="7">
    <source>
        <dbReference type="ARBA" id="ARBA00023054"/>
    </source>
</evidence>
<evidence type="ECO:0000256" key="3">
    <source>
        <dbReference type="ARBA" id="ARBA00022553"/>
    </source>
</evidence>
<dbReference type="Gene3D" id="3.40.850.10">
    <property type="entry name" value="Kinesin motor domain"/>
    <property type="match status" value="1"/>
</dbReference>
<keyword evidence="9" id="KW-0206">Cytoskeleton</keyword>
<dbReference type="GO" id="GO:0005876">
    <property type="term" value="C:spindle microtubule"/>
    <property type="evidence" value="ECO:0007669"/>
    <property type="project" value="TreeGrafter"/>
</dbReference>
<accession>A0A6S7J8P5</accession>
<evidence type="ECO:0000256" key="5">
    <source>
        <dbReference type="ARBA" id="ARBA00022741"/>
    </source>
</evidence>
<sequence length="1628" mass="186859">MTHLMDNSESMVQNIGNADDTFTEIRKKLLDDFDTAETVRKVLKGSKTGDSREPIKVYLRVKPLTDQEIEAGESKGCLEIENSRTVALHPPKTSFTFKHQSRNAVTAETIQRFTFSRVFGPETNQRKFFEDTSLDFVKDFINGQNCLVFSYGITNAGKTYTILGDPQNAGVLPRTLKILFNSFKDQNYERSNMKPKMFCDVVKLSSIEEESEESKKKNLLLLYDVPTYHQSISSSDLSLQEQHSQEDIIDVSSLLDATSIDVDDQGPIKFSLWISFAEIYNEYIYDLLEPISMNKETRRRTALKVGDDRKGNPYVKGLTEIHVNNADEACKLLKIGRKNQRIASTKLNQNSSRSHCIFTLKILRVVNTKEPHVARVSRLSFVDLAGSERYTKTQNTGARLKEAGNINTSIMTLGKCVELLRYNQNHVNNQKNIPFRESKLTRLVQDLFSGKGKASMIVNVNQCATSFDETLHTLKFSAIAKKVTTIAHCPQPAAEIPRGLRLQPAARSTRSSVAWADGSLGTPVGNKVQTASDDVDATVTEEDTVVVSPAGGNQDYYLKIITELQAQLIEERKQKTYIEMKIREEVCQEMADQIVEIEKNYNERMVEEQRATEELYEKRMDILSQSVKKARKRPRVEHIEDDDDEWVSSVFLHAEQVKNKELSERVTELEREVENCEKKLSSGEDQVVSINQEIQVETQSKELLQLCEMKEEKESLLNEIRAVQAKNDELLAALEERNKMVQELQEKMATLEQGKDALEEEQNKIVQELQEKMATLEQGKDALEEEQNKTVQELQEKMATLQQEKDKSIENLKNELASRDENIDILEKARAEEKEAKTVAENQIAEERIEEVRKAEQRIFELEKEISSIKEDNGEVIKSLEKQLAQREDQVLSLEKVKESLRRKDDGSAKESNEIIAKLEEDIGRVKGQKEKEISDLRKAIEHRDKKILSLEEIMAKNEKLLAETDMHAEELRKKDSEICALGEQVNKLESKQSKECQSLRKELKSRDEQLEHLERSLKDSKVQLEAKSTQLMAVKKVQGGRPSTPTKSSHNNLVKQLEKRLQESTAALDKKNSQLIGKNNAMAKLENSLKELRANLAVKEQELSELNAKIEQMNASKTPEDSKDVTINELNAQLNEQLSDLSNKTKEKEEIEENLKFVEGELHILSSKQKETQEEIRKLTKQRDEMKDEAQTWMLKVKNFEEEEGNLKKQLETQARLVEEHEGQIEELQKMIESKEEDLRRYKDLHSKQVSELKDATQELQQNFAKELKQIIESKEEDLRRCKDLHNKEVTELNDANRELQQNFDKALQDLTNVQATVVERNQKLDDMESRDSSLKNAIDTEVVQMRKELKDVRDELQQTRQARDGDLKEFEDREKNIEKEKLAEILKVKENCETDTNRLKKGLEGQDEILAQMEKDLASKEEEIADLNLQVEKLLQDSEKVKELSKENEDLDEQCERLKIKIFELETEVEKLQQEVKKETTKKDTATQALRDGLEIVKVKKLEYETKKNDAENEKEELKKGFEMKISDLEQELERLKSVSSETDEKTDSSDKESGNSSNGAADYVYKPVEVESFNLPEKDRMEIDVTPITGSGLRKGSKKTASGKAKGLKRKSSDLTLKEVRRHRK</sequence>
<dbReference type="SUPFAM" id="SSF57997">
    <property type="entry name" value="Tropomyosin"/>
    <property type="match status" value="1"/>
</dbReference>
<evidence type="ECO:0000256" key="6">
    <source>
        <dbReference type="ARBA" id="ARBA00022840"/>
    </source>
</evidence>
<evidence type="ECO:0000313" key="13">
    <source>
        <dbReference type="EMBL" id="CAB4013652.1"/>
    </source>
</evidence>
<dbReference type="GO" id="GO:0005634">
    <property type="term" value="C:nucleus"/>
    <property type="evidence" value="ECO:0007669"/>
    <property type="project" value="TreeGrafter"/>
</dbReference>
<dbReference type="SMART" id="SM00129">
    <property type="entry name" value="KISc"/>
    <property type="match status" value="1"/>
</dbReference>
<feature type="compositionally biased region" description="Basic and acidic residues" evidence="12">
    <location>
        <begin position="1535"/>
        <end position="1556"/>
    </location>
</feature>
<keyword evidence="4" id="KW-0493">Microtubule</keyword>
<dbReference type="GO" id="GO:0008017">
    <property type="term" value="F:microtubule binding"/>
    <property type="evidence" value="ECO:0007669"/>
    <property type="project" value="InterPro"/>
</dbReference>
<keyword evidence="2" id="KW-0963">Cytoplasm</keyword>
<protein>
    <submittedName>
        <fullName evidence="13">Kinesin KIF20B</fullName>
    </submittedName>
</protein>
<comment type="subcellular location">
    <subcellularLocation>
        <location evidence="1">Cytoplasm</location>
        <location evidence="1">Cytoskeleton</location>
        <location evidence="1">Spindle</location>
    </subcellularLocation>
</comment>
<dbReference type="GO" id="GO:0051231">
    <property type="term" value="P:spindle elongation"/>
    <property type="evidence" value="ECO:0007669"/>
    <property type="project" value="TreeGrafter"/>
</dbReference>
<keyword evidence="6 10" id="KW-0067">ATP-binding</keyword>
<evidence type="ECO:0000256" key="2">
    <source>
        <dbReference type="ARBA" id="ARBA00022490"/>
    </source>
</evidence>
<dbReference type="PROSITE" id="PS00411">
    <property type="entry name" value="KINESIN_MOTOR_1"/>
    <property type="match status" value="1"/>
</dbReference>
<dbReference type="InterPro" id="IPR001752">
    <property type="entry name" value="Kinesin_motor_dom"/>
</dbReference>
<organism evidence="13 14">
    <name type="scientific">Paramuricea clavata</name>
    <name type="common">Red gorgonian</name>
    <name type="synonym">Violescent sea-whip</name>
    <dbReference type="NCBI Taxonomy" id="317549"/>
    <lineage>
        <taxon>Eukaryota</taxon>
        <taxon>Metazoa</taxon>
        <taxon>Cnidaria</taxon>
        <taxon>Anthozoa</taxon>
        <taxon>Octocorallia</taxon>
        <taxon>Malacalcyonacea</taxon>
        <taxon>Plexauridae</taxon>
        <taxon>Paramuricea</taxon>
    </lineage>
</organism>
<proteinExistence type="inferred from homology"/>
<keyword evidence="8 10" id="KW-0505">Motor protein</keyword>
<reference evidence="13" key="1">
    <citation type="submission" date="2020-04" db="EMBL/GenBank/DDBJ databases">
        <authorList>
            <person name="Alioto T."/>
            <person name="Alioto T."/>
            <person name="Gomez Garrido J."/>
        </authorList>
    </citation>
    <scope>NUCLEOTIDE SEQUENCE</scope>
    <source>
        <strain evidence="13">A484AB</strain>
    </source>
</reference>
<comment type="similarity">
    <text evidence="10">Belongs to the TRAFAC class myosin-kinesin ATPase superfamily. Kinesin family.</text>
</comment>
<keyword evidence="14" id="KW-1185">Reference proteome</keyword>
<evidence type="ECO:0000256" key="12">
    <source>
        <dbReference type="SAM" id="MobiDB-lite"/>
    </source>
</evidence>
<dbReference type="GO" id="GO:0007018">
    <property type="term" value="P:microtubule-based movement"/>
    <property type="evidence" value="ECO:0007669"/>
    <property type="project" value="InterPro"/>
</dbReference>
<keyword evidence="3" id="KW-0597">Phosphoprotein</keyword>
<dbReference type="PANTHER" id="PTHR47970">
    <property type="entry name" value="KINESIN-LIKE PROTEIN KIF11"/>
    <property type="match status" value="1"/>
</dbReference>
<dbReference type="Proteomes" id="UP001152795">
    <property type="component" value="Unassembled WGS sequence"/>
</dbReference>
<evidence type="ECO:0000313" key="14">
    <source>
        <dbReference type="Proteomes" id="UP001152795"/>
    </source>
</evidence>
<feature type="region of interest" description="Disordered" evidence="12">
    <location>
        <begin position="1535"/>
        <end position="1570"/>
    </location>
</feature>
<dbReference type="InterPro" id="IPR019821">
    <property type="entry name" value="Kinesin_motor_CS"/>
</dbReference>
<comment type="caution">
    <text evidence="13">The sequence shown here is derived from an EMBL/GenBank/DDBJ whole genome shotgun (WGS) entry which is preliminary data.</text>
</comment>
<evidence type="ECO:0000256" key="9">
    <source>
        <dbReference type="ARBA" id="ARBA00023212"/>
    </source>
</evidence>
<dbReference type="PROSITE" id="PS50067">
    <property type="entry name" value="KINESIN_MOTOR_2"/>
    <property type="match status" value="1"/>
</dbReference>
<dbReference type="GO" id="GO:0072686">
    <property type="term" value="C:mitotic spindle"/>
    <property type="evidence" value="ECO:0007669"/>
    <property type="project" value="TreeGrafter"/>
</dbReference>
<evidence type="ECO:0000256" key="11">
    <source>
        <dbReference type="SAM" id="Coils"/>
    </source>
</evidence>
<feature type="binding site" evidence="10">
    <location>
        <begin position="152"/>
        <end position="159"/>
    </location>
    <ligand>
        <name>ATP</name>
        <dbReference type="ChEBI" id="CHEBI:30616"/>
    </ligand>
</feature>
<dbReference type="Pfam" id="PF00225">
    <property type="entry name" value="Kinesin"/>
    <property type="match status" value="1"/>
</dbReference>
<dbReference type="EMBL" id="CACRXK020007969">
    <property type="protein sequence ID" value="CAB4013652.1"/>
    <property type="molecule type" value="Genomic_DNA"/>
</dbReference>
<evidence type="ECO:0000256" key="1">
    <source>
        <dbReference type="ARBA" id="ARBA00004186"/>
    </source>
</evidence>
<feature type="coiled-coil region" evidence="11">
    <location>
        <begin position="997"/>
        <end position="1364"/>
    </location>
</feature>
<dbReference type="InterPro" id="IPR047149">
    <property type="entry name" value="KIF11-like"/>
</dbReference>
<evidence type="ECO:0000256" key="8">
    <source>
        <dbReference type="ARBA" id="ARBA00023175"/>
    </source>
</evidence>
<feature type="coiled-coil region" evidence="11">
    <location>
        <begin position="652"/>
        <end position="929"/>
    </location>
</feature>
<dbReference type="PRINTS" id="PR00380">
    <property type="entry name" value="KINESINHEAVY"/>
</dbReference>
<dbReference type="InterPro" id="IPR027417">
    <property type="entry name" value="P-loop_NTPase"/>
</dbReference>
<dbReference type="GO" id="GO:0005524">
    <property type="term" value="F:ATP binding"/>
    <property type="evidence" value="ECO:0007669"/>
    <property type="project" value="UniProtKB-UniRule"/>
</dbReference>
<feature type="region of interest" description="Disordered" evidence="12">
    <location>
        <begin position="1588"/>
        <end position="1628"/>
    </location>
</feature>
<gene>
    <name evidence="13" type="ORF">PACLA_8A021017</name>
</gene>
<dbReference type="GO" id="GO:0090307">
    <property type="term" value="P:mitotic spindle assembly"/>
    <property type="evidence" value="ECO:0007669"/>
    <property type="project" value="TreeGrafter"/>
</dbReference>
<name>A0A6S7J8P5_PARCT</name>
<keyword evidence="7 11" id="KW-0175">Coiled coil</keyword>
<dbReference type="GO" id="GO:0008574">
    <property type="term" value="F:plus-end-directed microtubule motor activity"/>
    <property type="evidence" value="ECO:0007669"/>
    <property type="project" value="TreeGrafter"/>
</dbReference>
<evidence type="ECO:0000256" key="4">
    <source>
        <dbReference type="ARBA" id="ARBA00022701"/>
    </source>
</evidence>
<dbReference type="PANTHER" id="PTHR47970:SF29">
    <property type="entry name" value="KINESIN FAMILY MEMBER 20B"/>
    <property type="match status" value="1"/>
</dbReference>
<keyword evidence="5 10" id="KW-0547">Nucleotide-binding</keyword>
<dbReference type="SUPFAM" id="SSF52540">
    <property type="entry name" value="P-loop containing nucleoside triphosphate hydrolases"/>
    <property type="match status" value="1"/>
</dbReference>